<dbReference type="Proteomes" id="UP000291116">
    <property type="component" value="Unassembled WGS sequence"/>
</dbReference>
<keyword evidence="2" id="KW-1185">Reference proteome</keyword>
<organism evidence="1 2">
    <name type="scientific">Pseudo-nitzschia multistriata</name>
    <dbReference type="NCBI Taxonomy" id="183589"/>
    <lineage>
        <taxon>Eukaryota</taxon>
        <taxon>Sar</taxon>
        <taxon>Stramenopiles</taxon>
        <taxon>Ochrophyta</taxon>
        <taxon>Bacillariophyta</taxon>
        <taxon>Bacillariophyceae</taxon>
        <taxon>Bacillariophycidae</taxon>
        <taxon>Bacillariales</taxon>
        <taxon>Bacillariaceae</taxon>
        <taxon>Pseudo-nitzschia</taxon>
    </lineage>
</organism>
<sequence>MLIPVVSDDPVRSGSNLGYLARNSLLSPELFEGAEAGVVQEQRPTAPEAGIFLPVFVDVETGRISRLVVVHQKHRALLDQKENPNAGAVLPGVYRAGPGWALGSVVGTTRQSRSHHGSGQQANGGFRVAGIVRVLQGCRFFSALDLAYNAVEFHKRLR</sequence>
<dbReference type="AlphaFoldDB" id="A0A448ZCE4"/>
<evidence type="ECO:0000313" key="1">
    <source>
        <dbReference type="EMBL" id="VEU39719.1"/>
    </source>
</evidence>
<name>A0A448ZCE4_9STRA</name>
<reference evidence="1 2" key="1">
    <citation type="submission" date="2019-01" db="EMBL/GenBank/DDBJ databases">
        <authorList>
            <person name="Ferrante I. M."/>
        </authorList>
    </citation>
    <scope>NUCLEOTIDE SEQUENCE [LARGE SCALE GENOMIC DNA]</scope>
    <source>
        <strain evidence="1 2">B856</strain>
    </source>
</reference>
<gene>
    <name evidence="1" type="ORF">PSNMU_V1.4_AUG-EV-PASAV3_0065800</name>
</gene>
<accession>A0A448ZCE4</accession>
<protein>
    <submittedName>
        <fullName evidence="1">Uncharacterized protein</fullName>
    </submittedName>
</protein>
<dbReference type="EMBL" id="CAACVS010000232">
    <property type="protein sequence ID" value="VEU39719.1"/>
    <property type="molecule type" value="Genomic_DNA"/>
</dbReference>
<proteinExistence type="predicted"/>
<evidence type="ECO:0000313" key="2">
    <source>
        <dbReference type="Proteomes" id="UP000291116"/>
    </source>
</evidence>